<evidence type="ECO:0000313" key="4">
    <source>
        <dbReference type="EMBL" id="KAJ8319946.1"/>
    </source>
</evidence>
<protein>
    <recommendedName>
        <fullName evidence="3">HSac2 domain-containing protein</fullName>
    </recommendedName>
</protein>
<feature type="region of interest" description="Disordered" evidence="2">
    <location>
        <begin position="1"/>
        <end position="76"/>
    </location>
</feature>
<gene>
    <name evidence="4" type="ORF">KUTeg_001533</name>
</gene>
<dbReference type="PROSITE" id="PS51791">
    <property type="entry name" value="HSAC2"/>
    <property type="match status" value="1"/>
</dbReference>
<sequence length="295" mass="33428">MADHGHEAHLDDDKNPQEGHFVGATLQIDNASPQKGEEPGVGFSGPGQGFNRDRPGSMYGRQSVKSTTSRTSMRPGVMKTEVASQSFFSYKEDNFSKAVRICEQKLKPELDGKIISAYLLTEIDHWDNEREKIIIITENSLCNFRYHFILHKVEDFKRVLLHIIDTVAVGDFIYPEKSLMSARKHGGVQIRWSKGEQPSFAQKWNPWSASIPYMTLSHHPLIYNPKENETVTYSVDEFYESLIKAVSDALKKKNPEQKLTVLEGPILIESYASLSSMIFNQSGLGFFMDRNGVCF</sequence>
<dbReference type="InterPro" id="IPR022158">
    <property type="entry name" value="Inositol_phosphatase"/>
</dbReference>
<feature type="domain" description="HSac2" evidence="3">
    <location>
        <begin position="89"/>
        <end position="243"/>
    </location>
</feature>
<dbReference type="InterPro" id="IPR040242">
    <property type="entry name" value="TPRG1-like"/>
</dbReference>
<name>A0ABQ9FUX8_TEGGR</name>
<evidence type="ECO:0000256" key="2">
    <source>
        <dbReference type="SAM" id="MobiDB-lite"/>
    </source>
</evidence>
<comment type="caution">
    <text evidence="4">The sequence shown here is derived from an EMBL/GenBank/DDBJ whole genome shotgun (WGS) entry which is preliminary data.</text>
</comment>
<evidence type="ECO:0000259" key="3">
    <source>
        <dbReference type="PROSITE" id="PS51791"/>
    </source>
</evidence>
<reference evidence="4 5" key="1">
    <citation type="submission" date="2022-12" db="EMBL/GenBank/DDBJ databases">
        <title>Chromosome-level genome of Tegillarca granosa.</title>
        <authorList>
            <person name="Kim J."/>
        </authorList>
    </citation>
    <scope>NUCLEOTIDE SEQUENCE [LARGE SCALE GENOMIC DNA]</scope>
    <source>
        <strain evidence="4">Teg-2019</strain>
        <tissue evidence="4">Adductor muscle</tissue>
    </source>
</reference>
<proteinExistence type="inferred from homology"/>
<keyword evidence="5" id="KW-1185">Reference proteome</keyword>
<dbReference type="EMBL" id="JARBDR010000141">
    <property type="protein sequence ID" value="KAJ8319946.1"/>
    <property type="molecule type" value="Genomic_DNA"/>
</dbReference>
<feature type="compositionally biased region" description="Basic and acidic residues" evidence="2">
    <location>
        <begin position="1"/>
        <end position="17"/>
    </location>
</feature>
<dbReference type="Proteomes" id="UP001217089">
    <property type="component" value="Unassembled WGS sequence"/>
</dbReference>
<dbReference type="PANTHER" id="PTHR31108:SF1">
    <property type="entry name" value="HSAC2 DOMAIN-CONTAINING PROTEIN"/>
    <property type="match status" value="1"/>
</dbReference>
<organism evidence="4 5">
    <name type="scientific">Tegillarca granosa</name>
    <name type="common">Malaysian cockle</name>
    <name type="synonym">Anadara granosa</name>
    <dbReference type="NCBI Taxonomy" id="220873"/>
    <lineage>
        <taxon>Eukaryota</taxon>
        <taxon>Metazoa</taxon>
        <taxon>Spiralia</taxon>
        <taxon>Lophotrochozoa</taxon>
        <taxon>Mollusca</taxon>
        <taxon>Bivalvia</taxon>
        <taxon>Autobranchia</taxon>
        <taxon>Pteriomorphia</taxon>
        <taxon>Arcoida</taxon>
        <taxon>Arcoidea</taxon>
        <taxon>Arcidae</taxon>
        <taxon>Tegillarca</taxon>
    </lineage>
</organism>
<feature type="compositionally biased region" description="Polar residues" evidence="2">
    <location>
        <begin position="63"/>
        <end position="72"/>
    </location>
</feature>
<dbReference type="InterPro" id="IPR034753">
    <property type="entry name" value="hSac2"/>
</dbReference>
<dbReference type="Pfam" id="PF12456">
    <property type="entry name" value="hSac2"/>
    <property type="match status" value="1"/>
</dbReference>
<accession>A0ABQ9FUX8</accession>
<comment type="similarity">
    <text evidence="1">Belongs to the TPRG1 family.</text>
</comment>
<evidence type="ECO:0000313" key="5">
    <source>
        <dbReference type="Proteomes" id="UP001217089"/>
    </source>
</evidence>
<dbReference type="PANTHER" id="PTHR31108">
    <property type="entry name" value="TUMOR PROTEIN P63-REGULATED GENE 1-LIKE PROTEIN"/>
    <property type="match status" value="1"/>
</dbReference>
<evidence type="ECO:0000256" key="1">
    <source>
        <dbReference type="ARBA" id="ARBA00009163"/>
    </source>
</evidence>